<dbReference type="eggNOG" id="COG1653">
    <property type="taxonomic scope" value="Bacteria"/>
</dbReference>
<proteinExistence type="predicted"/>
<evidence type="ECO:0000256" key="2">
    <source>
        <dbReference type="ARBA" id="ARBA00022729"/>
    </source>
</evidence>
<keyword evidence="3" id="KW-0472">Membrane</keyword>
<organism evidence="7 8">
    <name type="scientific">Kribbella flavida (strain DSM 17836 / JCM 10339 / NBRC 14399)</name>
    <dbReference type="NCBI Taxonomy" id="479435"/>
    <lineage>
        <taxon>Bacteria</taxon>
        <taxon>Bacillati</taxon>
        <taxon>Actinomycetota</taxon>
        <taxon>Actinomycetes</taxon>
        <taxon>Propionibacteriales</taxon>
        <taxon>Kribbellaceae</taxon>
        <taxon>Kribbella</taxon>
    </lineage>
</organism>
<keyword evidence="4" id="KW-0564">Palmitate</keyword>
<dbReference type="Gene3D" id="3.40.190.10">
    <property type="entry name" value="Periplasmic binding protein-like II"/>
    <property type="match status" value="1"/>
</dbReference>
<dbReference type="PANTHER" id="PTHR43649">
    <property type="entry name" value="ARABINOSE-BINDING PROTEIN-RELATED"/>
    <property type="match status" value="1"/>
</dbReference>
<evidence type="ECO:0000256" key="4">
    <source>
        <dbReference type="ARBA" id="ARBA00023139"/>
    </source>
</evidence>
<dbReference type="KEGG" id="kfl:Kfla_4166"/>
<name>D2PTS8_KRIFD</name>
<dbReference type="RefSeq" id="WP_012921765.1">
    <property type="nucleotide sequence ID" value="NC_013729.1"/>
</dbReference>
<dbReference type="STRING" id="479435.Kfla_4166"/>
<sequence length="448" mass="48122">MRHTGRRLPACLAAAALLTATACSNTTAPTAGEKSDTLTISVWGVNEDIDSIKAAAKGFEQANPSIKLKFNKTDCGADYAACKTLIAGKNMSDVLVTGSWNLNEMANDGVLADLTDKMTADGVKTSDFVPVVIESDKAAKDGKYYALPMGYNVQSLFYNKTMFAKAGLKEPAANGDYTYEDLRNWARKLTLDAAGNNAESPNFDPKKIVQWGYYNRIAIPSEPGYSPVLWAHGGGLLGGDKRDQCEVEKPGTIQALQLLQDMMWKDHTAVTPQMEQQTPGYLRWIQGKVAMQQGSHEQVTIAAQQNPKLQYDMAALPKGPAGNATLIQVHSWAAYAKSPNLDNAWKFVKYMATEGAGKQMGLIPAYKDVANGPAFLQAPGEPAHLKQAQLDPAKWPLARTNIDPTGQLGTVLGQDGIGPALTSLITNKKTAAEALKGTCAKIDKILGS</sequence>
<gene>
    <name evidence="7" type="ordered locus">Kfla_4166</name>
</gene>
<dbReference type="AlphaFoldDB" id="D2PTS8"/>
<dbReference type="InterPro" id="IPR006059">
    <property type="entry name" value="SBP"/>
</dbReference>
<evidence type="ECO:0000256" key="6">
    <source>
        <dbReference type="SAM" id="SignalP"/>
    </source>
</evidence>
<evidence type="ECO:0000313" key="8">
    <source>
        <dbReference type="Proteomes" id="UP000007967"/>
    </source>
</evidence>
<protein>
    <submittedName>
        <fullName evidence="7">Extracellular solute-binding protein family 1</fullName>
    </submittedName>
</protein>
<evidence type="ECO:0000256" key="5">
    <source>
        <dbReference type="ARBA" id="ARBA00023288"/>
    </source>
</evidence>
<keyword evidence="5" id="KW-0449">Lipoprotein</keyword>
<reference evidence="8" key="1">
    <citation type="submission" date="2009-09" db="EMBL/GenBank/DDBJ databases">
        <title>The complete genome of Kribbella flavida DSM 17836.</title>
        <authorList>
            <consortium name="US DOE Joint Genome Institute (JGI-PGF)"/>
            <person name="Lucas S."/>
            <person name="Copeland A."/>
            <person name="Lapidus A."/>
            <person name="Glavina del Rio T."/>
            <person name="Dalin E."/>
            <person name="Tice H."/>
            <person name="Bruce D."/>
            <person name="Goodwin L."/>
            <person name="Pitluck S."/>
            <person name="Kyrpides N."/>
            <person name="Mavromatis K."/>
            <person name="Ivanova N."/>
            <person name="Saunders E."/>
            <person name="Brettin T."/>
            <person name="Detter J.C."/>
            <person name="Han C."/>
            <person name="Larimer F."/>
            <person name="Land M."/>
            <person name="Hauser L."/>
            <person name="Markowitz V."/>
            <person name="Cheng J.-F."/>
            <person name="Hugenholtz P."/>
            <person name="Woyke T."/>
            <person name="Wu D."/>
            <person name="Pukall R."/>
            <person name="Klenk H.-P."/>
            <person name="Eisen J.A."/>
        </authorList>
    </citation>
    <scope>NUCLEOTIDE SEQUENCE [LARGE SCALE GENOMIC DNA]</scope>
    <source>
        <strain evidence="8">DSM 17836 / JCM 10339 / NBRC 14399</strain>
    </source>
</reference>
<dbReference type="Proteomes" id="UP000007967">
    <property type="component" value="Chromosome"/>
</dbReference>
<dbReference type="SUPFAM" id="SSF53850">
    <property type="entry name" value="Periplasmic binding protein-like II"/>
    <property type="match status" value="1"/>
</dbReference>
<dbReference type="PROSITE" id="PS51257">
    <property type="entry name" value="PROKAR_LIPOPROTEIN"/>
    <property type="match status" value="1"/>
</dbReference>
<dbReference type="OrthoDB" id="1650177at2"/>
<accession>D2PTS8</accession>
<evidence type="ECO:0000256" key="3">
    <source>
        <dbReference type="ARBA" id="ARBA00023136"/>
    </source>
</evidence>
<evidence type="ECO:0000313" key="7">
    <source>
        <dbReference type="EMBL" id="ADB33211.1"/>
    </source>
</evidence>
<dbReference type="HOGENOM" id="CLU_031285_10_1_11"/>
<keyword evidence="2 6" id="KW-0732">Signal</keyword>
<dbReference type="Pfam" id="PF01547">
    <property type="entry name" value="SBP_bac_1"/>
    <property type="match status" value="1"/>
</dbReference>
<evidence type="ECO:0000256" key="1">
    <source>
        <dbReference type="ARBA" id="ARBA00022475"/>
    </source>
</evidence>
<keyword evidence="1" id="KW-1003">Cell membrane</keyword>
<reference evidence="7 8" key="2">
    <citation type="journal article" date="2010" name="Stand. Genomic Sci.">
        <title>Complete genome sequence of Kribbella flavida type strain (IFO 14399).</title>
        <authorList>
            <person name="Pukall R."/>
            <person name="Lapidus A."/>
            <person name="Glavina Del Rio T."/>
            <person name="Copeland A."/>
            <person name="Tice H."/>
            <person name="Cheng J.-F."/>
            <person name="Lucas S."/>
            <person name="Chen F."/>
            <person name="Nolan M."/>
            <person name="LaButti K."/>
            <person name="Pati A."/>
            <person name="Ivanova N."/>
            <person name="Mavrommatis K."/>
            <person name="Mikhailova N."/>
            <person name="Pitluck S."/>
            <person name="Bruce D."/>
            <person name="Goodwin L."/>
            <person name="Land M."/>
            <person name="Hauser L."/>
            <person name="Chang Y.-J."/>
            <person name="Jeffries C.D."/>
            <person name="Chen A."/>
            <person name="Palaniappan K."/>
            <person name="Chain P."/>
            <person name="Rohde M."/>
            <person name="Goeker M."/>
            <person name="Bristow J."/>
            <person name="Eisen J.A."/>
            <person name="Markowitz V."/>
            <person name="Hugenholtz P."/>
            <person name="Kyrpides N.C."/>
            <person name="Klenk H.-P."/>
            <person name="Brettin T."/>
        </authorList>
    </citation>
    <scope>NUCLEOTIDE SEQUENCE [LARGE SCALE GENOMIC DNA]</scope>
    <source>
        <strain evidence="8">DSM 17836 / JCM 10339 / NBRC 14399</strain>
    </source>
</reference>
<dbReference type="PANTHER" id="PTHR43649:SF33">
    <property type="entry name" value="POLYGALACTURONAN_RHAMNOGALACTURONAN-BINDING PROTEIN YTCQ"/>
    <property type="match status" value="1"/>
</dbReference>
<dbReference type="InterPro" id="IPR050490">
    <property type="entry name" value="Bact_solute-bd_prot1"/>
</dbReference>
<feature type="chain" id="PRO_5038717408" evidence="6">
    <location>
        <begin position="23"/>
        <end position="448"/>
    </location>
</feature>
<keyword evidence="8" id="KW-1185">Reference proteome</keyword>
<feature type="signal peptide" evidence="6">
    <location>
        <begin position="1"/>
        <end position="22"/>
    </location>
</feature>
<dbReference type="EMBL" id="CP001736">
    <property type="protein sequence ID" value="ADB33211.1"/>
    <property type="molecule type" value="Genomic_DNA"/>
</dbReference>
<dbReference type="CDD" id="cd13585">
    <property type="entry name" value="PBP2_TMBP_like"/>
    <property type="match status" value="1"/>
</dbReference>